<dbReference type="EMBL" id="SELW01000203">
    <property type="protein sequence ID" value="TID30098.1"/>
    <property type="molecule type" value="Genomic_DNA"/>
</dbReference>
<comment type="subcellular location">
    <subcellularLocation>
        <location evidence="1">Cytoplasm</location>
    </subcellularLocation>
</comment>
<evidence type="ECO:0000256" key="2">
    <source>
        <dbReference type="ARBA" id="ARBA00009069"/>
    </source>
</evidence>
<dbReference type="InterPro" id="IPR033394">
    <property type="entry name" value="Svf1-like_C"/>
</dbReference>
<dbReference type="GO" id="GO:0006979">
    <property type="term" value="P:response to oxidative stress"/>
    <property type="evidence" value="ECO:0007669"/>
    <property type="project" value="InterPro"/>
</dbReference>
<dbReference type="OrthoDB" id="2590239at2759"/>
<protein>
    <recommendedName>
        <fullName evidence="8">Survival factor 1</fullName>
    </recommendedName>
</protein>
<proteinExistence type="inferred from homology"/>
<dbReference type="Pfam" id="PF08622">
    <property type="entry name" value="Svf1"/>
    <property type="match status" value="1"/>
</dbReference>
<gene>
    <name evidence="6" type="ORF">CANINC_001322</name>
</gene>
<dbReference type="PANTHER" id="PTHR47107:SF1">
    <property type="entry name" value="CERAMIDE-BINDING PROTEIN SVF1-RELATED"/>
    <property type="match status" value="1"/>
</dbReference>
<comment type="similarity">
    <text evidence="2">Belongs to the SVF1 family.</text>
</comment>
<name>A0A4T0X3Y7_9ASCO</name>
<accession>A0A4T0X3Y7</accession>
<evidence type="ECO:0000313" key="7">
    <source>
        <dbReference type="Proteomes" id="UP000307173"/>
    </source>
</evidence>
<comment type="caution">
    <text evidence="6">The sequence shown here is derived from an EMBL/GenBank/DDBJ whole genome shotgun (WGS) entry which is preliminary data.</text>
</comment>
<dbReference type="PANTHER" id="PTHR47107">
    <property type="entry name" value="SVF1-LIKE PROTEIN YDR222W-RELATED"/>
    <property type="match status" value="1"/>
</dbReference>
<feature type="domain" description="Svf1-like C-terminal" evidence="5">
    <location>
        <begin position="236"/>
        <end position="395"/>
    </location>
</feature>
<feature type="domain" description="Svf1-like N-terminal" evidence="4">
    <location>
        <begin position="55"/>
        <end position="234"/>
    </location>
</feature>
<dbReference type="Proteomes" id="UP000307173">
    <property type="component" value="Unassembled WGS sequence"/>
</dbReference>
<dbReference type="InterPro" id="IPR051385">
    <property type="entry name" value="Ceramide-binding_SVF1"/>
</dbReference>
<evidence type="ECO:0000259" key="4">
    <source>
        <dbReference type="Pfam" id="PF08622"/>
    </source>
</evidence>
<sequence length="398" mass="45104">MWKLVQSGLSVVAGTSEPEYGPDSIHPVGKNFDGPLYSELTIDDLKFVSPNHTNVETQTFYFQDDLNAGFAQIIHSNVIGLHTTAQFTFKLFKKDKPNDFIWTSTKLENFQIVNGTDFTANNLSIVLDKDNLNTYKIDSAVNKKSEVHLTVKLIGQSVKFGKDGITHYGTDIENPWGSMRHVFWPRCQVDGNIIIRDYKSGQDINYLEESEIIYEEKENLEIKNGLCMYVMALQGMKPHHAAATWDFLNYQSPNHTVVIMEFTTPPSYNRTKVSVAMVLDKEGKMILGTMNNETSHLETKTDETSGWEVPTKISYKMSDEESKIKVIVEGYLVNLCERVDVMAEIPQFVKNIVSGVAGTKPYIYQFSNEMELKIIKDDNTEVDEKGYGYSESTFITAI</sequence>
<dbReference type="GO" id="GO:0005737">
    <property type="term" value="C:cytoplasm"/>
    <property type="evidence" value="ECO:0007669"/>
    <property type="project" value="UniProtKB-SubCell"/>
</dbReference>
<dbReference type="Pfam" id="PF17187">
    <property type="entry name" value="Svf1_C"/>
    <property type="match status" value="1"/>
</dbReference>
<keyword evidence="7" id="KW-1185">Reference proteome</keyword>
<evidence type="ECO:0000259" key="5">
    <source>
        <dbReference type="Pfam" id="PF17187"/>
    </source>
</evidence>
<reference evidence="6 7" key="1">
    <citation type="journal article" date="2019" name="Front. Genet.">
        <title>Whole-Genome Sequencing of the Opportunistic Yeast Pathogen Candida inconspicua Uncovers Its Hybrid Origin.</title>
        <authorList>
            <person name="Mixao V."/>
            <person name="Hansen A.P."/>
            <person name="Saus E."/>
            <person name="Boekhout T."/>
            <person name="Lass-Florl C."/>
            <person name="Gabaldon T."/>
        </authorList>
    </citation>
    <scope>NUCLEOTIDE SEQUENCE [LARGE SCALE GENOMIC DNA]</scope>
    <source>
        <strain evidence="6 7">CBS 180</strain>
    </source>
</reference>
<evidence type="ECO:0000256" key="1">
    <source>
        <dbReference type="ARBA" id="ARBA00004496"/>
    </source>
</evidence>
<dbReference type="SUPFAM" id="SSF159245">
    <property type="entry name" value="AttH-like"/>
    <property type="match status" value="1"/>
</dbReference>
<evidence type="ECO:0000256" key="3">
    <source>
        <dbReference type="ARBA" id="ARBA00022490"/>
    </source>
</evidence>
<dbReference type="AlphaFoldDB" id="A0A4T0X3Y7"/>
<organism evidence="6 7">
    <name type="scientific">Pichia inconspicua</name>
    <dbReference type="NCBI Taxonomy" id="52247"/>
    <lineage>
        <taxon>Eukaryota</taxon>
        <taxon>Fungi</taxon>
        <taxon>Dikarya</taxon>
        <taxon>Ascomycota</taxon>
        <taxon>Saccharomycotina</taxon>
        <taxon>Pichiomycetes</taxon>
        <taxon>Pichiales</taxon>
        <taxon>Pichiaceae</taxon>
        <taxon>Pichia</taxon>
    </lineage>
</organism>
<evidence type="ECO:0000313" key="6">
    <source>
        <dbReference type="EMBL" id="TID30098.1"/>
    </source>
</evidence>
<dbReference type="InterPro" id="IPR013931">
    <property type="entry name" value="Svf1-like_N"/>
</dbReference>
<keyword evidence="3" id="KW-0963">Cytoplasm</keyword>
<evidence type="ECO:0008006" key="8">
    <source>
        <dbReference type="Google" id="ProtNLM"/>
    </source>
</evidence>